<dbReference type="Gene3D" id="1.20.1260.20">
    <property type="entry name" value="PPE superfamily"/>
    <property type="match status" value="1"/>
</dbReference>
<dbReference type="STRING" id="1782.AWC18_11445"/>
<organism evidence="5 6">
    <name type="scientific">Mycolicibacter nonchromogenicus</name>
    <name type="common">Mycobacterium nonchromogenicum</name>
    <dbReference type="NCBI Taxonomy" id="1782"/>
    <lineage>
        <taxon>Bacteria</taxon>
        <taxon>Bacillati</taxon>
        <taxon>Actinomycetota</taxon>
        <taxon>Actinomycetes</taxon>
        <taxon>Mycobacteriales</taxon>
        <taxon>Mycobacteriaceae</taxon>
        <taxon>Mycolicibacter</taxon>
    </lineage>
</organism>
<dbReference type="PANTHER" id="PTHR46766:SF1">
    <property type="entry name" value="GLUTAMINE-RICH PROTEIN 2"/>
    <property type="match status" value="1"/>
</dbReference>
<feature type="compositionally biased region" description="Low complexity" evidence="2">
    <location>
        <begin position="335"/>
        <end position="354"/>
    </location>
</feature>
<dbReference type="InterPro" id="IPR000030">
    <property type="entry name" value="PPE_dom"/>
</dbReference>
<dbReference type="AlphaFoldDB" id="A0A1X1ZBL3"/>
<sequence length="446" mass="45787">MNSGWIASPPEVHSALLSSGPGPSALLAAAGAWSALSGEYAATATELITVLSDVRSTAWQGPSADSYTAAHAPYLQWLTRASIDSARTNAQYEVVAAAYSTALAAMPTQVELALNHTTHAVLTATNFFGINTIPIAVNEADYARMWIQAATVMATYEAIAGAALASVPDTGPPPPILAADTGPGGDDEPTDPVDEAERWFWFIFWNVVIWSTLLHLVSIAVRIPIVLPLMINAINDYIASMQAPPEPVVAEPAPQPLPVVQPIVARPAHEPVAVAVGAGSALAGSAGTSSAGSAGTTSAGPAPPVVGAEMLGYLVTGGHAEGFGPTLTDHDQSKAPAPGVAAATSARAPAARAPLRARRRRRTHMKEYADATMTLAVDDSEMPAETTTPACSESGAGALGFTGTTQRGDARAAGLARLGGSTLDAAPAVPLLPETWDYDPDERVPS</sequence>
<name>A0A1X1ZBL3_MYCNO</name>
<gene>
    <name evidence="5" type="ORF">AWC18_11445</name>
</gene>
<dbReference type="RefSeq" id="WP_085138788.1">
    <property type="nucleotide sequence ID" value="NZ_LQPI01000042.1"/>
</dbReference>
<keyword evidence="6" id="KW-1185">Reference proteome</keyword>
<dbReference type="Pfam" id="PF18878">
    <property type="entry name" value="PPE-PPW"/>
    <property type="match status" value="1"/>
</dbReference>
<comment type="similarity">
    <text evidence="1">Belongs to the mycobacterial PPE family.</text>
</comment>
<evidence type="ECO:0000313" key="6">
    <source>
        <dbReference type="Proteomes" id="UP000193108"/>
    </source>
</evidence>
<evidence type="ECO:0000259" key="3">
    <source>
        <dbReference type="Pfam" id="PF00823"/>
    </source>
</evidence>
<evidence type="ECO:0000256" key="2">
    <source>
        <dbReference type="SAM" id="MobiDB-lite"/>
    </source>
</evidence>
<feature type="domain" description="PPE" evidence="3">
    <location>
        <begin position="5"/>
        <end position="168"/>
    </location>
</feature>
<reference evidence="5 6" key="1">
    <citation type="submission" date="2016-01" db="EMBL/GenBank/DDBJ databases">
        <title>The new phylogeny of the genus Mycobacterium.</title>
        <authorList>
            <person name="Tarcisio F."/>
            <person name="Conor M."/>
            <person name="Antonella G."/>
            <person name="Elisabetta G."/>
            <person name="Giulia F.S."/>
            <person name="Sara T."/>
            <person name="Anna F."/>
            <person name="Clotilde B."/>
            <person name="Roberto B."/>
            <person name="Veronica D.S."/>
            <person name="Fabio R."/>
            <person name="Monica P."/>
            <person name="Olivier J."/>
            <person name="Enrico T."/>
            <person name="Nicola S."/>
        </authorList>
    </citation>
    <scope>NUCLEOTIDE SEQUENCE [LARGE SCALE GENOMIC DNA]</scope>
    <source>
        <strain evidence="5 6">DSM 44164</strain>
    </source>
</reference>
<dbReference type="InterPro" id="IPR043641">
    <property type="entry name" value="PPE-PPW_C"/>
</dbReference>
<evidence type="ECO:0000313" key="5">
    <source>
        <dbReference type="EMBL" id="ORW20698.1"/>
    </source>
</evidence>
<feature type="region of interest" description="Disordered" evidence="2">
    <location>
        <begin position="330"/>
        <end position="360"/>
    </location>
</feature>
<dbReference type="PANTHER" id="PTHR46766">
    <property type="entry name" value="GLUTAMINE-RICH PROTEIN 2"/>
    <property type="match status" value="1"/>
</dbReference>
<proteinExistence type="inferred from homology"/>
<evidence type="ECO:0000259" key="4">
    <source>
        <dbReference type="Pfam" id="PF18878"/>
    </source>
</evidence>
<evidence type="ECO:0008006" key="7">
    <source>
        <dbReference type="Google" id="ProtNLM"/>
    </source>
</evidence>
<dbReference type="GO" id="GO:0052572">
    <property type="term" value="P:response to host immune response"/>
    <property type="evidence" value="ECO:0007669"/>
    <property type="project" value="TreeGrafter"/>
</dbReference>
<dbReference type="InterPro" id="IPR038332">
    <property type="entry name" value="PPE_sf"/>
</dbReference>
<feature type="region of interest" description="Disordered" evidence="2">
    <location>
        <begin position="381"/>
        <end position="405"/>
    </location>
</feature>
<accession>A0A1X1ZBL3</accession>
<protein>
    <recommendedName>
        <fullName evidence="7">PPE family protein</fullName>
    </recommendedName>
</protein>
<feature type="domain" description="PPE-PPW subfamily C-terminal" evidence="4">
    <location>
        <begin position="391"/>
        <end position="436"/>
    </location>
</feature>
<feature type="region of interest" description="Disordered" evidence="2">
    <location>
        <begin position="171"/>
        <end position="191"/>
    </location>
</feature>
<evidence type="ECO:0000256" key="1">
    <source>
        <dbReference type="ARBA" id="ARBA00010652"/>
    </source>
</evidence>
<dbReference type="Pfam" id="PF00823">
    <property type="entry name" value="PPE"/>
    <property type="match status" value="1"/>
</dbReference>
<dbReference type="SUPFAM" id="SSF140459">
    <property type="entry name" value="PE/PPE dimer-like"/>
    <property type="match status" value="1"/>
</dbReference>
<comment type="caution">
    <text evidence="5">The sequence shown here is derived from an EMBL/GenBank/DDBJ whole genome shotgun (WGS) entry which is preliminary data.</text>
</comment>
<dbReference type="Proteomes" id="UP000193108">
    <property type="component" value="Unassembled WGS sequence"/>
</dbReference>
<dbReference type="EMBL" id="LQPI01000042">
    <property type="protein sequence ID" value="ORW20698.1"/>
    <property type="molecule type" value="Genomic_DNA"/>
</dbReference>
<dbReference type="FunFam" id="1.20.1260.20:FF:000001">
    <property type="entry name" value="PPE family protein PPE41"/>
    <property type="match status" value="1"/>
</dbReference>